<dbReference type="InterPro" id="IPR001447">
    <property type="entry name" value="Arylamine_N-AcTrfase"/>
</dbReference>
<dbReference type="RefSeq" id="WP_378255827.1">
    <property type="nucleotide sequence ID" value="NZ_JBHSJV010000001.1"/>
</dbReference>
<protein>
    <submittedName>
        <fullName evidence="3">Arylamine N-acetyltransferase</fullName>
    </submittedName>
</protein>
<reference evidence="4" key="1">
    <citation type="journal article" date="2019" name="Int. J. Syst. Evol. Microbiol.">
        <title>The Global Catalogue of Microorganisms (GCM) 10K type strain sequencing project: providing services to taxonomists for standard genome sequencing and annotation.</title>
        <authorList>
            <consortium name="The Broad Institute Genomics Platform"/>
            <consortium name="The Broad Institute Genome Sequencing Center for Infectious Disease"/>
            <person name="Wu L."/>
            <person name="Ma J."/>
        </authorList>
    </citation>
    <scope>NUCLEOTIDE SEQUENCE [LARGE SCALE GENOMIC DNA]</scope>
    <source>
        <strain evidence="4">KCTC 42423</strain>
    </source>
</reference>
<dbReference type="PANTHER" id="PTHR11786">
    <property type="entry name" value="N-HYDROXYARYLAMINE O-ACETYLTRANSFERASE"/>
    <property type="match status" value="1"/>
</dbReference>
<proteinExistence type="inferred from homology"/>
<dbReference type="Gene3D" id="3.30.2140.20">
    <property type="match status" value="1"/>
</dbReference>
<dbReference type="EMBL" id="JBHULX010000003">
    <property type="protein sequence ID" value="MFD2590083.1"/>
    <property type="molecule type" value="Genomic_DNA"/>
</dbReference>
<dbReference type="InterPro" id="IPR053710">
    <property type="entry name" value="Arylamine_NAT_domain_sf"/>
</dbReference>
<dbReference type="SUPFAM" id="SSF54001">
    <property type="entry name" value="Cysteine proteinases"/>
    <property type="match status" value="1"/>
</dbReference>
<name>A0ABW5N4I3_9FLAO</name>
<dbReference type="Pfam" id="PF00797">
    <property type="entry name" value="Acetyltransf_2"/>
    <property type="match status" value="1"/>
</dbReference>
<keyword evidence="4" id="KW-1185">Reference proteome</keyword>
<gene>
    <name evidence="3" type="ORF">ACFSTE_04525</name>
</gene>
<evidence type="ECO:0000313" key="4">
    <source>
        <dbReference type="Proteomes" id="UP001597459"/>
    </source>
</evidence>
<dbReference type="PRINTS" id="PR01543">
    <property type="entry name" value="ANATRNSFRASE"/>
</dbReference>
<dbReference type="InterPro" id="IPR038765">
    <property type="entry name" value="Papain-like_cys_pep_sf"/>
</dbReference>
<evidence type="ECO:0000313" key="3">
    <source>
        <dbReference type="EMBL" id="MFD2590083.1"/>
    </source>
</evidence>
<sequence length="257" mass="30045">MKITDYLDRINYNGALAPSLEVLRALQKAHIIHIPFENLDIHYNNQINLDIDKIYHKVISQKRGGFCYELNGLFHTLLNKIGFNAHIISGRVYNHKKQTFGKEFDHLIILVSLNQKKYLVDVGFGEFVFYPLELTLDKIQTDPRGDFIIEKAHPPYYKVSKVTQKKKTVQYIFTLQKRELHDFSEMCIYHQTDTNSNFTQKKLITRPHESGRVTLSGNMLKITEKDTVIQTMTFLPETFGKYLKDWFGIDEAALIRE</sequence>
<comment type="similarity">
    <text evidence="1 2">Belongs to the arylamine N-acetyltransferase family.</text>
</comment>
<evidence type="ECO:0000256" key="1">
    <source>
        <dbReference type="ARBA" id="ARBA00006547"/>
    </source>
</evidence>
<accession>A0ABW5N4I3</accession>
<comment type="caution">
    <text evidence="3">The sequence shown here is derived from an EMBL/GenBank/DDBJ whole genome shotgun (WGS) entry which is preliminary data.</text>
</comment>
<dbReference type="Proteomes" id="UP001597459">
    <property type="component" value="Unassembled WGS sequence"/>
</dbReference>
<organism evidence="3 4">
    <name type="scientific">Aquimarina hainanensis</name>
    <dbReference type="NCBI Taxonomy" id="1578017"/>
    <lineage>
        <taxon>Bacteria</taxon>
        <taxon>Pseudomonadati</taxon>
        <taxon>Bacteroidota</taxon>
        <taxon>Flavobacteriia</taxon>
        <taxon>Flavobacteriales</taxon>
        <taxon>Flavobacteriaceae</taxon>
        <taxon>Aquimarina</taxon>
    </lineage>
</organism>
<dbReference type="PANTHER" id="PTHR11786:SF0">
    <property type="entry name" value="ARYLAMINE N-ACETYLTRANSFERASE 4-RELATED"/>
    <property type="match status" value="1"/>
</dbReference>
<evidence type="ECO:0000256" key="2">
    <source>
        <dbReference type="RuleBase" id="RU003452"/>
    </source>
</evidence>